<organism evidence="1 2">
    <name type="scientific">Solea senegalensis</name>
    <name type="common">Senegalese sole</name>
    <dbReference type="NCBI Taxonomy" id="28829"/>
    <lineage>
        <taxon>Eukaryota</taxon>
        <taxon>Metazoa</taxon>
        <taxon>Chordata</taxon>
        <taxon>Craniata</taxon>
        <taxon>Vertebrata</taxon>
        <taxon>Euteleostomi</taxon>
        <taxon>Actinopterygii</taxon>
        <taxon>Neopterygii</taxon>
        <taxon>Teleostei</taxon>
        <taxon>Neoteleostei</taxon>
        <taxon>Acanthomorphata</taxon>
        <taxon>Carangaria</taxon>
        <taxon>Pleuronectiformes</taxon>
        <taxon>Pleuronectoidei</taxon>
        <taxon>Soleidae</taxon>
        <taxon>Solea</taxon>
    </lineage>
</organism>
<name>A0AAV6Q546_SOLSE</name>
<keyword evidence="2" id="KW-1185">Reference proteome</keyword>
<dbReference type="Proteomes" id="UP000693946">
    <property type="component" value="Linkage Group LG7"/>
</dbReference>
<accession>A0AAV6Q546</accession>
<evidence type="ECO:0000313" key="1">
    <source>
        <dbReference type="EMBL" id="KAG7481944.1"/>
    </source>
</evidence>
<dbReference type="AlphaFoldDB" id="A0AAV6Q546"/>
<comment type="caution">
    <text evidence="1">The sequence shown here is derived from an EMBL/GenBank/DDBJ whole genome shotgun (WGS) entry which is preliminary data.</text>
</comment>
<protein>
    <submittedName>
        <fullName evidence="1">Uncharacterized protein</fullName>
    </submittedName>
</protein>
<gene>
    <name evidence="1" type="ORF">JOB18_008739</name>
</gene>
<evidence type="ECO:0000313" key="2">
    <source>
        <dbReference type="Proteomes" id="UP000693946"/>
    </source>
</evidence>
<dbReference type="EMBL" id="JAGKHQ010000019">
    <property type="protein sequence ID" value="KAG7481944.1"/>
    <property type="molecule type" value="Genomic_DNA"/>
</dbReference>
<proteinExistence type="predicted"/>
<reference evidence="1 2" key="1">
    <citation type="journal article" date="2021" name="Sci. Rep.">
        <title>Chromosome anchoring in Senegalese sole (Solea senegalensis) reveals sex-associated markers and genome rearrangements in flatfish.</title>
        <authorList>
            <person name="Guerrero-Cozar I."/>
            <person name="Gomez-Garrido J."/>
            <person name="Berbel C."/>
            <person name="Martinez-Blanch J.F."/>
            <person name="Alioto T."/>
            <person name="Claros M.G."/>
            <person name="Gagnaire P.A."/>
            <person name="Manchado M."/>
        </authorList>
    </citation>
    <scope>NUCLEOTIDE SEQUENCE [LARGE SCALE GENOMIC DNA]</scope>
    <source>
        <strain evidence="1">Sse05_10M</strain>
    </source>
</reference>
<sequence length="74" mass="8244">MNLYDPIKFKAATPHKVTPSLMRSLLSLVIFDVAHHYVKLLKKSVVLRPTVNSLRKGAHGSETNLNSTLTISFP</sequence>